<protein>
    <submittedName>
        <fullName evidence="2">Uncharacterized protein</fullName>
    </submittedName>
</protein>
<keyword evidence="1" id="KW-0472">Membrane</keyword>
<keyword evidence="1" id="KW-1133">Transmembrane helix</keyword>
<keyword evidence="1" id="KW-0812">Transmembrane</keyword>
<gene>
    <name evidence="2" type="ORF">Cdeb_02387</name>
</gene>
<evidence type="ECO:0000256" key="1">
    <source>
        <dbReference type="SAM" id="Phobius"/>
    </source>
</evidence>
<evidence type="ECO:0000313" key="2">
    <source>
        <dbReference type="EMBL" id="RKO64012.1"/>
    </source>
</evidence>
<dbReference type="EMBL" id="AZRV01000001">
    <property type="protein sequence ID" value="RKO64012.1"/>
    <property type="molecule type" value="Genomic_DNA"/>
</dbReference>
<dbReference type="Proteomes" id="UP000286235">
    <property type="component" value="Unassembled WGS sequence"/>
</dbReference>
<evidence type="ECO:0000313" key="3">
    <source>
        <dbReference type="Proteomes" id="UP000286235"/>
    </source>
</evidence>
<name>A0A420VK01_9BACI</name>
<organism evidence="2 3">
    <name type="scientific">Caldibacillus debilis GB1</name>
    <dbReference type="NCBI Taxonomy" id="1339248"/>
    <lineage>
        <taxon>Bacteria</taxon>
        <taxon>Bacillati</taxon>
        <taxon>Bacillota</taxon>
        <taxon>Bacilli</taxon>
        <taxon>Bacillales</taxon>
        <taxon>Bacillaceae</taxon>
        <taxon>Caldibacillus</taxon>
    </lineage>
</organism>
<reference evidence="2 3" key="1">
    <citation type="submission" date="2013-12" db="EMBL/GenBank/DDBJ databases">
        <title>Genome and proteome characterization of Caldibacillus debilis GB1 derived from a cellulolytic aero-tolerant co-culture.</title>
        <authorList>
            <person name="Wushke S.T."/>
            <person name="Zhang X."/>
            <person name="Fristensky B."/>
            <person name="Wilkins J.A."/>
            <person name="Levin D.B."/>
            <person name="Sparling R."/>
        </authorList>
    </citation>
    <scope>NUCLEOTIDE SEQUENCE [LARGE SCALE GENOMIC DNA]</scope>
    <source>
        <strain evidence="2 3">GB1</strain>
    </source>
</reference>
<comment type="caution">
    <text evidence="2">The sequence shown here is derived from an EMBL/GenBank/DDBJ whole genome shotgun (WGS) entry which is preliminary data.</text>
</comment>
<sequence>MINANIHSYGVIGVSVSKMFEKYGYVILLFVVAFICMLFFVETLEKGDYGSSSETAVLWKAADESGQW</sequence>
<accession>A0A420VK01</accession>
<feature type="transmembrane region" description="Helical" evidence="1">
    <location>
        <begin position="23"/>
        <end position="41"/>
    </location>
</feature>
<keyword evidence="3" id="KW-1185">Reference proteome</keyword>
<dbReference type="AlphaFoldDB" id="A0A420VK01"/>
<proteinExistence type="predicted"/>